<dbReference type="EMBL" id="SAUN01000001">
    <property type="protein sequence ID" value="RVX39795.1"/>
    <property type="molecule type" value="Genomic_DNA"/>
</dbReference>
<feature type="domain" description="4Fe-4S ferredoxin-type" evidence="5">
    <location>
        <begin position="55"/>
        <end position="86"/>
    </location>
</feature>
<comment type="caution">
    <text evidence="6">The sequence shown here is derived from an EMBL/GenBank/DDBJ whole genome shotgun (WGS) entry which is preliminary data.</text>
</comment>
<evidence type="ECO:0000256" key="4">
    <source>
        <dbReference type="ARBA" id="ARBA00023014"/>
    </source>
</evidence>
<protein>
    <submittedName>
        <fullName evidence="6">Fe-S-cluster-containing dehydrogenase component</fullName>
    </submittedName>
</protein>
<dbReference type="InterPro" id="IPR050954">
    <property type="entry name" value="ET_IronSulfur_Cluster-Binding"/>
</dbReference>
<sequence length="210" mass="23110">MDEENRMVRLGMLIDLNTCIGCHACSVACKAEFDVPLGVFRDTVKYVEDGTYPHATRHFIPVLCNHCEDAPCLNACPTGAIVRLENGEVTIDEGDCNLNRFCMAACPYGAIYVDVEKNAAQKCTFCEHRTAEGRQPACVEACPTKCRIFGDLDDPDSEIARKAGSHPVRSWKEEKGTQPRVLYIDPRNALSLIAEDGVQIDTEADLPGTQ</sequence>
<dbReference type="AlphaFoldDB" id="A0A438M1X7"/>
<dbReference type="RefSeq" id="WP_206641340.1">
    <property type="nucleotide sequence ID" value="NZ_SAUN01000001.1"/>
</dbReference>
<reference evidence="6 7" key="1">
    <citation type="submission" date="2019-01" db="EMBL/GenBank/DDBJ databases">
        <title>Sequencing the genomes of 1000 actinobacteria strains.</title>
        <authorList>
            <person name="Klenk H.-P."/>
        </authorList>
    </citation>
    <scope>NUCLEOTIDE SEQUENCE [LARGE SCALE GENOMIC DNA]</scope>
    <source>
        <strain evidence="6 7">DSM 43925</strain>
    </source>
</reference>
<dbReference type="Pfam" id="PF13247">
    <property type="entry name" value="Fer4_11"/>
    <property type="match status" value="1"/>
</dbReference>
<dbReference type="InterPro" id="IPR017896">
    <property type="entry name" value="4Fe4S_Fe-S-bd"/>
</dbReference>
<evidence type="ECO:0000313" key="6">
    <source>
        <dbReference type="EMBL" id="RVX39795.1"/>
    </source>
</evidence>
<dbReference type="PANTHER" id="PTHR43177:SF3">
    <property type="entry name" value="PROTEIN NRFC HOMOLOG"/>
    <property type="match status" value="1"/>
</dbReference>
<evidence type="ECO:0000259" key="5">
    <source>
        <dbReference type="PROSITE" id="PS51379"/>
    </source>
</evidence>
<feature type="domain" description="4Fe-4S ferredoxin-type" evidence="5">
    <location>
        <begin position="87"/>
        <end position="116"/>
    </location>
</feature>
<accession>A0A438M1X7</accession>
<keyword evidence="4" id="KW-0411">Iron-sulfur</keyword>
<name>A0A438M1X7_9ACTN</name>
<evidence type="ECO:0000313" key="7">
    <source>
        <dbReference type="Proteomes" id="UP000284824"/>
    </source>
</evidence>
<keyword evidence="3" id="KW-0408">Iron</keyword>
<dbReference type="CDD" id="cd10551">
    <property type="entry name" value="PsrB"/>
    <property type="match status" value="1"/>
</dbReference>
<dbReference type="GO" id="GO:0046872">
    <property type="term" value="F:metal ion binding"/>
    <property type="evidence" value="ECO:0007669"/>
    <property type="project" value="UniProtKB-KW"/>
</dbReference>
<evidence type="ECO:0000256" key="1">
    <source>
        <dbReference type="ARBA" id="ARBA00022485"/>
    </source>
</evidence>
<dbReference type="PROSITE" id="PS51379">
    <property type="entry name" value="4FE4S_FER_2"/>
    <property type="match status" value="3"/>
</dbReference>
<gene>
    <name evidence="6" type="ORF">EDD27_2168</name>
</gene>
<dbReference type="SUPFAM" id="SSF54862">
    <property type="entry name" value="4Fe-4S ferredoxins"/>
    <property type="match status" value="1"/>
</dbReference>
<proteinExistence type="predicted"/>
<dbReference type="PANTHER" id="PTHR43177">
    <property type="entry name" value="PROTEIN NRFC"/>
    <property type="match status" value="1"/>
</dbReference>
<keyword evidence="1" id="KW-0004">4Fe-4S</keyword>
<evidence type="ECO:0000256" key="3">
    <source>
        <dbReference type="ARBA" id="ARBA00023004"/>
    </source>
</evidence>
<dbReference type="Pfam" id="PF12797">
    <property type="entry name" value="Fer4_2"/>
    <property type="match status" value="1"/>
</dbReference>
<dbReference type="Gene3D" id="3.30.70.20">
    <property type="match status" value="2"/>
</dbReference>
<dbReference type="GO" id="GO:0051539">
    <property type="term" value="F:4 iron, 4 sulfur cluster binding"/>
    <property type="evidence" value="ECO:0007669"/>
    <property type="project" value="UniProtKB-KW"/>
</dbReference>
<keyword evidence="7" id="KW-1185">Reference proteome</keyword>
<evidence type="ECO:0000256" key="2">
    <source>
        <dbReference type="ARBA" id="ARBA00022723"/>
    </source>
</evidence>
<organism evidence="6 7">
    <name type="scientific">Nonomuraea polychroma</name>
    <dbReference type="NCBI Taxonomy" id="46176"/>
    <lineage>
        <taxon>Bacteria</taxon>
        <taxon>Bacillati</taxon>
        <taxon>Actinomycetota</taxon>
        <taxon>Actinomycetes</taxon>
        <taxon>Streptosporangiales</taxon>
        <taxon>Streptosporangiaceae</taxon>
        <taxon>Nonomuraea</taxon>
    </lineage>
</organism>
<feature type="domain" description="4Fe-4S ferredoxin-type" evidence="5">
    <location>
        <begin position="10"/>
        <end position="32"/>
    </location>
</feature>
<keyword evidence="2" id="KW-0479">Metal-binding</keyword>
<dbReference type="Proteomes" id="UP000284824">
    <property type="component" value="Unassembled WGS sequence"/>
</dbReference>